<dbReference type="Gene3D" id="1.10.600.10">
    <property type="entry name" value="Farnesyl Diphosphate Synthase"/>
    <property type="match status" value="1"/>
</dbReference>
<dbReference type="SFLD" id="SFLDG01020">
    <property type="entry name" value="Terpene_Cyclase_Like_2"/>
    <property type="match status" value="1"/>
</dbReference>
<comment type="cofactor">
    <cofactor evidence="1">
        <name>Mg(2+)</name>
        <dbReference type="ChEBI" id="CHEBI:18420"/>
    </cofactor>
</comment>
<dbReference type="Pfam" id="PF19086">
    <property type="entry name" value="Terpene_syn_C_2"/>
    <property type="match status" value="1"/>
</dbReference>
<dbReference type="InterPro" id="IPR008949">
    <property type="entry name" value="Isoprenoid_synthase_dom_sf"/>
</dbReference>
<dbReference type="SFLD" id="SFLDS00005">
    <property type="entry name" value="Isoprenoid_Synthase_Type_I"/>
    <property type="match status" value="1"/>
</dbReference>
<evidence type="ECO:0000313" key="2">
    <source>
        <dbReference type="EMBL" id="MBS9525648.1"/>
    </source>
</evidence>
<keyword evidence="1" id="KW-0456">Lyase</keyword>
<keyword evidence="3" id="KW-1185">Reference proteome</keyword>
<dbReference type="PANTHER" id="PTHR35201">
    <property type="entry name" value="TERPENE SYNTHASE"/>
    <property type="match status" value="1"/>
</dbReference>
<protein>
    <recommendedName>
        <fullName evidence="1">Terpene synthase</fullName>
        <ecNumber evidence="1">4.2.3.-</ecNumber>
    </recommendedName>
</protein>
<dbReference type="InterPro" id="IPR034686">
    <property type="entry name" value="Terpene_cyclase-like_2"/>
</dbReference>
<dbReference type="AlphaFoldDB" id="A0AAP2CJ22"/>
<dbReference type="RefSeq" id="WP_213946506.1">
    <property type="nucleotide sequence ID" value="NZ_JAHCMY010000016.1"/>
</dbReference>
<dbReference type="SUPFAM" id="SSF48576">
    <property type="entry name" value="Terpenoid synthases"/>
    <property type="match status" value="1"/>
</dbReference>
<dbReference type="EMBL" id="JAHCMY010000016">
    <property type="protein sequence ID" value="MBS9525648.1"/>
    <property type="molecule type" value="Genomic_DNA"/>
</dbReference>
<dbReference type="PANTHER" id="PTHR35201:SF4">
    <property type="entry name" value="BETA-PINACENE SYNTHASE-RELATED"/>
    <property type="match status" value="1"/>
</dbReference>
<name>A0AAP2CJ22_9BACT</name>
<reference evidence="2 3" key="1">
    <citation type="submission" date="2021-05" db="EMBL/GenBank/DDBJ databases">
        <authorList>
            <person name="Zhang Z.D."/>
            <person name="Osman G."/>
        </authorList>
    </citation>
    <scope>NUCLEOTIDE SEQUENCE [LARGE SCALE GENOMIC DNA]</scope>
    <source>
        <strain evidence="2 3">KCTC 32217</strain>
    </source>
</reference>
<gene>
    <name evidence="2" type="ORF">KI659_16640</name>
</gene>
<dbReference type="GO" id="GO:0010333">
    <property type="term" value="F:terpene synthase activity"/>
    <property type="evidence" value="ECO:0007669"/>
    <property type="project" value="InterPro"/>
</dbReference>
<organism evidence="2 3">
    <name type="scientific">Litoribacter ruber</name>
    <dbReference type="NCBI Taxonomy" id="702568"/>
    <lineage>
        <taxon>Bacteria</taxon>
        <taxon>Pseudomonadati</taxon>
        <taxon>Bacteroidota</taxon>
        <taxon>Cytophagia</taxon>
        <taxon>Cytophagales</taxon>
        <taxon>Cyclobacteriaceae</taxon>
        <taxon>Litoribacter</taxon>
    </lineage>
</organism>
<comment type="similarity">
    <text evidence="1">Belongs to the terpene synthase family.</text>
</comment>
<comment type="caution">
    <text evidence="2">The sequence shown here is derived from an EMBL/GenBank/DDBJ whole genome shotgun (WGS) entry which is preliminary data.</text>
</comment>
<accession>A0AAP2CJ22</accession>
<dbReference type="GO" id="GO:0046872">
    <property type="term" value="F:metal ion binding"/>
    <property type="evidence" value="ECO:0007669"/>
    <property type="project" value="UniProtKB-KW"/>
</dbReference>
<sequence>MNNIINIKYAFPSYLNPHVEAVDAEVIQWAQSNKVLKGPFEVTQYRKMKITWFAARLYPEASQRKLTAVAKLFCLLFILDDYTDMIGDKNEFWIIISRDLMKAIKGEEGKFELFFSRAFQEVWEEISSWTGHLWQKEAQTLFERFLQAGSWEARNRQKNRIPAIGEYMRQRVEFSGAKIAFILIPPVWDIPFELTQKSKFKEIQEVAGKIIYIANDLMSYEKEKLENDCHNLVLLITHHHDLQPETALKKVFDLHYEEVAKFHQLEEEIRNCAKGSDGFSHEFLMALRFLISGSTEWSKADTQRYRSAQNGN</sequence>
<keyword evidence="1" id="KW-0479">Metal-binding</keyword>
<dbReference type="Proteomes" id="UP001319104">
    <property type="component" value="Unassembled WGS sequence"/>
</dbReference>
<dbReference type="EC" id="4.2.3.-" evidence="1"/>
<evidence type="ECO:0000313" key="3">
    <source>
        <dbReference type="Proteomes" id="UP001319104"/>
    </source>
</evidence>
<proteinExistence type="inferred from homology"/>
<keyword evidence="1" id="KW-0460">Magnesium</keyword>
<evidence type="ECO:0000256" key="1">
    <source>
        <dbReference type="RuleBase" id="RU366034"/>
    </source>
</evidence>